<protein>
    <submittedName>
        <fullName evidence="1">Uncharacterized protein</fullName>
    </submittedName>
</protein>
<keyword evidence="2" id="KW-1185">Reference proteome</keyword>
<dbReference type="Proteomes" id="UP000824533">
    <property type="component" value="Linkage Group LG04"/>
</dbReference>
<gene>
    <name evidence="1" type="ORF">K1T71_002846</name>
</gene>
<name>A0ACC1DEE2_9NEOP</name>
<organism evidence="1 2">
    <name type="scientific">Dendrolimus kikuchii</name>
    <dbReference type="NCBI Taxonomy" id="765133"/>
    <lineage>
        <taxon>Eukaryota</taxon>
        <taxon>Metazoa</taxon>
        <taxon>Ecdysozoa</taxon>
        <taxon>Arthropoda</taxon>
        <taxon>Hexapoda</taxon>
        <taxon>Insecta</taxon>
        <taxon>Pterygota</taxon>
        <taxon>Neoptera</taxon>
        <taxon>Endopterygota</taxon>
        <taxon>Lepidoptera</taxon>
        <taxon>Glossata</taxon>
        <taxon>Ditrysia</taxon>
        <taxon>Bombycoidea</taxon>
        <taxon>Lasiocampidae</taxon>
        <taxon>Dendrolimus</taxon>
    </lineage>
</organism>
<evidence type="ECO:0000313" key="1">
    <source>
        <dbReference type="EMBL" id="KAJ0182124.1"/>
    </source>
</evidence>
<dbReference type="EMBL" id="CM034390">
    <property type="protein sequence ID" value="KAJ0182124.1"/>
    <property type="molecule type" value="Genomic_DNA"/>
</dbReference>
<sequence length="120" mass="14361">MVEIDKAKFGRRKYNRGRIMTRQRVFAGFKQKNNKNQFLIPTHNRECDILILIKTHIKPGSIIYSDCWKAYDSLSQESFEHLTVNHNLNFVDPVTGVHTQNMERLWRDIKANVPQYRRRE</sequence>
<reference evidence="1 2" key="1">
    <citation type="journal article" date="2021" name="Front. Genet.">
        <title>Chromosome-Level Genome Assembly Reveals Significant Gene Expansion in the Toll and IMD Signaling Pathways of Dendrolimus kikuchii.</title>
        <authorList>
            <person name="Zhou J."/>
            <person name="Wu P."/>
            <person name="Xiong Z."/>
            <person name="Liu N."/>
            <person name="Zhao N."/>
            <person name="Ji M."/>
            <person name="Qiu Y."/>
            <person name="Yang B."/>
        </authorList>
    </citation>
    <scope>NUCLEOTIDE SEQUENCE [LARGE SCALE GENOMIC DNA]</scope>
    <source>
        <strain evidence="1">Ann1</strain>
    </source>
</reference>
<proteinExistence type="predicted"/>
<evidence type="ECO:0000313" key="2">
    <source>
        <dbReference type="Proteomes" id="UP000824533"/>
    </source>
</evidence>
<comment type="caution">
    <text evidence="1">The sequence shown here is derived from an EMBL/GenBank/DDBJ whole genome shotgun (WGS) entry which is preliminary data.</text>
</comment>
<accession>A0ACC1DEE2</accession>